<dbReference type="AlphaFoldDB" id="A0A5N6VDU7"/>
<evidence type="ECO:0000313" key="3">
    <source>
        <dbReference type="Proteomes" id="UP000325433"/>
    </source>
</evidence>
<sequence length="78" mass="8980">MDLCGTYLPYSKMIGSILLLIRSSTLDFTVFSLSIETFKRLSKMWKLECNTTFNFHLNLPRSGVTVYIPHISMSHHVP</sequence>
<keyword evidence="1" id="KW-0812">Transmembrane</keyword>
<gene>
    <name evidence="2" type="ORF">BDV41DRAFT_557928</name>
</gene>
<dbReference type="EMBL" id="ML738441">
    <property type="protein sequence ID" value="KAE8306591.1"/>
    <property type="molecule type" value="Genomic_DNA"/>
</dbReference>
<feature type="transmembrane region" description="Helical" evidence="1">
    <location>
        <begin position="13"/>
        <end position="35"/>
    </location>
</feature>
<accession>A0A5N6VDU7</accession>
<protein>
    <submittedName>
        <fullName evidence="2">Uncharacterized protein</fullName>
    </submittedName>
</protein>
<proteinExistence type="predicted"/>
<reference evidence="3" key="1">
    <citation type="submission" date="2019-04" db="EMBL/GenBank/DDBJ databases">
        <title>Friends and foes A comparative genomics studyof 23 Aspergillus species from section Flavi.</title>
        <authorList>
            <consortium name="DOE Joint Genome Institute"/>
            <person name="Kjaerbolling I."/>
            <person name="Vesth T."/>
            <person name="Frisvad J.C."/>
            <person name="Nybo J.L."/>
            <person name="Theobald S."/>
            <person name="Kildgaard S."/>
            <person name="Isbrandt T."/>
            <person name="Kuo A."/>
            <person name="Sato A."/>
            <person name="Lyhne E.K."/>
            <person name="Kogle M.E."/>
            <person name="Wiebenga A."/>
            <person name="Kun R.S."/>
            <person name="Lubbers R.J."/>
            <person name="Makela M.R."/>
            <person name="Barry K."/>
            <person name="Chovatia M."/>
            <person name="Clum A."/>
            <person name="Daum C."/>
            <person name="Haridas S."/>
            <person name="He G."/>
            <person name="LaButti K."/>
            <person name="Lipzen A."/>
            <person name="Mondo S."/>
            <person name="Riley R."/>
            <person name="Salamov A."/>
            <person name="Simmons B.A."/>
            <person name="Magnuson J.K."/>
            <person name="Henrissat B."/>
            <person name="Mortensen U.H."/>
            <person name="Larsen T.O."/>
            <person name="Devries R.P."/>
            <person name="Grigoriev I.V."/>
            <person name="Machida M."/>
            <person name="Baker S.E."/>
            <person name="Andersen M.R."/>
        </authorList>
    </citation>
    <scope>NUCLEOTIDE SEQUENCE [LARGE SCALE GENOMIC DNA]</scope>
    <source>
        <strain evidence="3">CBS 130015</strain>
    </source>
</reference>
<evidence type="ECO:0000256" key="1">
    <source>
        <dbReference type="SAM" id="Phobius"/>
    </source>
</evidence>
<name>A0A5N6VDU7_9EURO</name>
<evidence type="ECO:0000313" key="2">
    <source>
        <dbReference type="EMBL" id="KAE8306591.1"/>
    </source>
</evidence>
<dbReference type="Proteomes" id="UP000325433">
    <property type="component" value="Unassembled WGS sequence"/>
</dbReference>
<keyword evidence="1" id="KW-0472">Membrane</keyword>
<keyword evidence="3" id="KW-1185">Reference proteome</keyword>
<organism evidence="2 3">
    <name type="scientific">Aspergillus transmontanensis</name>
    <dbReference type="NCBI Taxonomy" id="1034304"/>
    <lineage>
        <taxon>Eukaryota</taxon>
        <taxon>Fungi</taxon>
        <taxon>Dikarya</taxon>
        <taxon>Ascomycota</taxon>
        <taxon>Pezizomycotina</taxon>
        <taxon>Eurotiomycetes</taxon>
        <taxon>Eurotiomycetidae</taxon>
        <taxon>Eurotiales</taxon>
        <taxon>Aspergillaceae</taxon>
        <taxon>Aspergillus</taxon>
        <taxon>Aspergillus subgen. Circumdati</taxon>
    </lineage>
</organism>
<keyword evidence="1" id="KW-1133">Transmembrane helix</keyword>